<dbReference type="PANTHER" id="PTHR30250:SF24">
    <property type="entry name" value="STAGE V SPORULATION PROTEIN B"/>
    <property type="match status" value="1"/>
</dbReference>
<dbReference type="Pfam" id="PF01943">
    <property type="entry name" value="Polysacc_synt"/>
    <property type="match status" value="1"/>
</dbReference>
<evidence type="ECO:0000256" key="4">
    <source>
        <dbReference type="ARBA" id="ARBA00022989"/>
    </source>
</evidence>
<name>A0A8I0AKP0_9FIRM</name>
<evidence type="ECO:0000256" key="6">
    <source>
        <dbReference type="SAM" id="Phobius"/>
    </source>
</evidence>
<evidence type="ECO:0000256" key="1">
    <source>
        <dbReference type="ARBA" id="ARBA00004651"/>
    </source>
</evidence>
<dbReference type="CDD" id="cd13124">
    <property type="entry name" value="MATE_SpoVB_like"/>
    <property type="match status" value="1"/>
</dbReference>
<reference evidence="7 8" key="1">
    <citation type="submission" date="2020-08" db="EMBL/GenBank/DDBJ databases">
        <title>Genome public.</title>
        <authorList>
            <person name="Liu C."/>
            <person name="Sun Q."/>
        </authorList>
    </citation>
    <scope>NUCLEOTIDE SEQUENCE [LARGE SCALE GENOMIC DNA]</scope>
    <source>
        <strain evidence="7 8">BX17</strain>
    </source>
</reference>
<dbReference type="PIRSF" id="PIRSF038958">
    <property type="entry name" value="PG_synth_SpoVB"/>
    <property type="match status" value="1"/>
</dbReference>
<feature type="transmembrane region" description="Helical" evidence="6">
    <location>
        <begin position="12"/>
        <end position="30"/>
    </location>
</feature>
<dbReference type="InterPro" id="IPR002797">
    <property type="entry name" value="Polysacc_synth"/>
</dbReference>
<comment type="caution">
    <text evidence="7">The sequence shown here is derived from an EMBL/GenBank/DDBJ whole genome shotgun (WGS) entry which is preliminary data.</text>
</comment>
<sequence length="447" mass="48738">MSDKLFFRGTLILTFTGLASRIMGFFYRIFLSHTIGAQGVGIYQLTLPVHGIILAAAGMGIQAAISRLCASFTALEKEKESRNTLLLGMFLSGAVSLLLSAGVYLNADFIAGELLKEARTASLLRILSFSFPLSALHSCVNSFYYARKKTGLPAFIQLLEQTSRIGSTYMIYLVLLSGGKEITPMIAAGGALFSEIAATAACFLALGVDFSRENYHPLSGLWRQPRNPGSVLSSLKEIGEIAVPHSANRLLLTVLSGIEMVLIPQQLLLAGMTQTNALAVYGIFTGMALPLILFPATITNSASVMLMPSVAGLQALGYEKRIRYVIWRTLGTCFFFGAFCTLFFFLFGKPLGIFLFHSETAGVYIKTLAFICPFLYTNTTLESIMNGLGRPDACLFHNVAGVCIRIGFVILSVPSMGIRGYFYGMLISQLILTLLHFIYLNRMKLSD</sequence>
<dbReference type="GO" id="GO:0005886">
    <property type="term" value="C:plasma membrane"/>
    <property type="evidence" value="ECO:0007669"/>
    <property type="project" value="UniProtKB-SubCell"/>
</dbReference>
<feature type="transmembrane region" description="Helical" evidence="6">
    <location>
        <begin position="353"/>
        <end position="375"/>
    </location>
</feature>
<feature type="transmembrane region" description="Helical" evidence="6">
    <location>
        <begin position="325"/>
        <end position="347"/>
    </location>
</feature>
<evidence type="ECO:0000256" key="2">
    <source>
        <dbReference type="ARBA" id="ARBA00022475"/>
    </source>
</evidence>
<dbReference type="InterPro" id="IPR050833">
    <property type="entry name" value="Poly_Biosynth_Transport"/>
</dbReference>
<evidence type="ECO:0000313" key="7">
    <source>
        <dbReference type="EMBL" id="MBC5652350.1"/>
    </source>
</evidence>
<feature type="transmembrane region" description="Helical" evidence="6">
    <location>
        <begin position="185"/>
        <end position="208"/>
    </location>
</feature>
<feature type="transmembrane region" description="Helical" evidence="6">
    <location>
        <begin position="126"/>
        <end position="146"/>
    </location>
</feature>
<organism evidence="7 8">
    <name type="scientific">Blautia segnis</name>
    <dbReference type="NCBI Taxonomy" id="2763030"/>
    <lineage>
        <taxon>Bacteria</taxon>
        <taxon>Bacillati</taxon>
        <taxon>Bacillota</taxon>
        <taxon>Clostridia</taxon>
        <taxon>Lachnospirales</taxon>
        <taxon>Lachnospiraceae</taxon>
        <taxon>Blautia</taxon>
    </lineage>
</organism>
<dbReference type="Proteomes" id="UP000652847">
    <property type="component" value="Unassembled WGS sequence"/>
</dbReference>
<keyword evidence="5 6" id="KW-0472">Membrane</keyword>
<feature type="transmembrane region" description="Helical" evidence="6">
    <location>
        <begin position="278"/>
        <end position="298"/>
    </location>
</feature>
<dbReference type="RefSeq" id="WP_117851601.1">
    <property type="nucleotide sequence ID" value="NZ_JACOOT010000035.1"/>
</dbReference>
<dbReference type="InterPro" id="IPR024923">
    <property type="entry name" value="PG_synth_SpoVB"/>
</dbReference>
<feature type="transmembrane region" description="Helical" evidence="6">
    <location>
        <begin position="420"/>
        <end position="440"/>
    </location>
</feature>
<dbReference type="EMBL" id="JACOOT010000035">
    <property type="protein sequence ID" value="MBC5652350.1"/>
    <property type="molecule type" value="Genomic_DNA"/>
</dbReference>
<evidence type="ECO:0000313" key="8">
    <source>
        <dbReference type="Proteomes" id="UP000652847"/>
    </source>
</evidence>
<feature type="transmembrane region" description="Helical" evidence="6">
    <location>
        <begin position="85"/>
        <end position="106"/>
    </location>
</feature>
<feature type="transmembrane region" description="Helical" evidence="6">
    <location>
        <begin position="42"/>
        <end position="65"/>
    </location>
</feature>
<keyword evidence="4 6" id="KW-1133">Transmembrane helix</keyword>
<evidence type="ECO:0000256" key="3">
    <source>
        <dbReference type="ARBA" id="ARBA00022692"/>
    </source>
</evidence>
<gene>
    <name evidence="7" type="ORF">H8S54_14880</name>
</gene>
<comment type="subcellular location">
    <subcellularLocation>
        <location evidence="1">Cell membrane</location>
        <topology evidence="1">Multi-pass membrane protein</topology>
    </subcellularLocation>
</comment>
<evidence type="ECO:0000256" key="5">
    <source>
        <dbReference type="ARBA" id="ARBA00023136"/>
    </source>
</evidence>
<proteinExistence type="predicted"/>
<keyword evidence="8" id="KW-1185">Reference proteome</keyword>
<feature type="transmembrane region" description="Helical" evidence="6">
    <location>
        <begin position="395"/>
        <end position="414"/>
    </location>
</feature>
<keyword evidence="2" id="KW-1003">Cell membrane</keyword>
<dbReference type="PANTHER" id="PTHR30250">
    <property type="entry name" value="PST FAMILY PREDICTED COLANIC ACID TRANSPORTER"/>
    <property type="match status" value="1"/>
</dbReference>
<keyword evidence="3 6" id="KW-0812">Transmembrane</keyword>
<accession>A0A8I0AKP0</accession>
<dbReference type="AlphaFoldDB" id="A0A8I0AKP0"/>
<protein>
    <submittedName>
        <fullName evidence="7">Polysaccharide biosynthesis protein</fullName>
    </submittedName>
</protein>